<feature type="transmembrane region" description="Helical" evidence="1">
    <location>
        <begin position="65"/>
        <end position="87"/>
    </location>
</feature>
<feature type="transmembrane region" description="Helical" evidence="1">
    <location>
        <begin position="164"/>
        <end position="188"/>
    </location>
</feature>
<dbReference type="EMBL" id="NAOO01000022">
    <property type="protein sequence ID" value="RFB90393.1"/>
    <property type="molecule type" value="Genomic_DNA"/>
</dbReference>
<dbReference type="Proteomes" id="UP000256748">
    <property type="component" value="Unassembled WGS sequence"/>
</dbReference>
<organism evidence="2 3">
    <name type="scientific">Rhizobium leguminosarum bv. trifolii</name>
    <dbReference type="NCBI Taxonomy" id="386"/>
    <lineage>
        <taxon>Bacteria</taxon>
        <taxon>Pseudomonadati</taxon>
        <taxon>Pseudomonadota</taxon>
        <taxon>Alphaproteobacteria</taxon>
        <taxon>Hyphomicrobiales</taxon>
        <taxon>Rhizobiaceae</taxon>
        <taxon>Rhizobium/Agrobacterium group</taxon>
        <taxon>Rhizobium</taxon>
    </lineage>
</organism>
<keyword evidence="1" id="KW-0472">Membrane</keyword>
<keyword evidence="1" id="KW-0812">Transmembrane</keyword>
<dbReference type="AlphaFoldDB" id="A0A3E1BDU5"/>
<dbReference type="InterPro" id="IPR012666">
    <property type="entry name" value="CbtA_put"/>
</dbReference>
<reference evidence="2 3" key="1">
    <citation type="submission" date="2017-03" db="EMBL/GenBank/DDBJ databases">
        <title>Genome analysis of Rhizobial strains effectives or ineffectives for nitrogen fixation isolated from bean seeds.</title>
        <authorList>
            <person name="Peralta H."/>
            <person name="Aguilar-Vera A."/>
            <person name="Mora Y."/>
            <person name="Vargas-Lagunas C."/>
            <person name="Girard L."/>
            <person name="Mora J."/>
        </authorList>
    </citation>
    <scope>NUCLEOTIDE SEQUENCE [LARGE SCALE GENOMIC DNA]</scope>
    <source>
        <strain evidence="2 3">CCGM5</strain>
    </source>
</reference>
<keyword evidence="1" id="KW-1133">Transmembrane helix</keyword>
<evidence type="ECO:0000256" key="1">
    <source>
        <dbReference type="SAM" id="Phobius"/>
    </source>
</evidence>
<feature type="transmembrane region" description="Helical" evidence="1">
    <location>
        <begin position="138"/>
        <end position="157"/>
    </location>
</feature>
<proteinExistence type="predicted"/>
<sequence length="248" mass="26031">MVGNLLLRGMLAGLIAGILVFAFAHAFGEPLVDAAIAFEEASAQAAGEAAEPEIVSRATQAGLGLFTGVMAYSIAIGGLFALAFAFVHGRVSSLSARGTSAIIAIFAFVTIVLVPAIKYPANPPAVGNADTIGVRTELFFLMIVVSLAALIAVVALSRRLSERFGLWNGAIIAGIAYLVFIGFVLYLLPPINEVPENFSAMVLWRFRTTTLAMHAILWATLGLGFGVLAEKRLAAEGGQRSRPATALR</sequence>
<dbReference type="Pfam" id="PF09490">
    <property type="entry name" value="CbtA"/>
    <property type="match status" value="1"/>
</dbReference>
<name>A0A3E1BDU5_RHILT</name>
<evidence type="ECO:0000313" key="3">
    <source>
        <dbReference type="Proteomes" id="UP000256748"/>
    </source>
</evidence>
<feature type="transmembrane region" description="Helical" evidence="1">
    <location>
        <begin position="99"/>
        <end position="118"/>
    </location>
</feature>
<protein>
    <recommendedName>
        <fullName evidence="4">CbtA family protein</fullName>
    </recommendedName>
</protein>
<evidence type="ECO:0000313" key="2">
    <source>
        <dbReference type="EMBL" id="RFB90393.1"/>
    </source>
</evidence>
<dbReference type="RefSeq" id="WP_116274636.1">
    <property type="nucleotide sequence ID" value="NZ_KZ859522.1"/>
</dbReference>
<comment type="caution">
    <text evidence="2">The sequence shown here is derived from an EMBL/GenBank/DDBJ whole genome shotgun (WGS) entry which is preliminary data.</text>
</comment>
<feature type="transmembrane region" description="Helical" evidence="1">
    <location>
        <begin position="208"/>
        <end position="229"/>
    </location>
</feature>
<gene>
    <name evidence="2" type="ORF">B5K10_18875</name>
</gene>
<evidence type="ECO:0008006" key="4">
    <source>
        <dbReference type="Google" id="ProtNLM"/>
    </source>
</evidence>
<accession>A0A3E1BDU5</accession>